<dbReference type="Pfam" id="PF13640">
    <property type="entry name" value="2OG-FeII_Oxy_3"/>
    <property type="match status" value="1"/>
</dbReference>
<keyword evidence="3" id="KW-1185">Reference proteome</keyword>
<dbReference type="OrthoDB" id="9783171at2"/>
<dbReference type="InterPro" id="IPR044862">
    <property type="entry name" value="Pro_4_hyd_alph_FE2OG_OXY"/>
</dbReference>
<sequence>MSLLASIARRLAGPGPDELPIYSEQGLSLLPDVGQYGSAVPFPHMQVDGVFNPEYLRAILKEWPQEGQTKLEAHNDGTFVRKKHNTTWETQFGPHTRRFFAEMASPRMLLALERMTGISGLMPDPYLFGGGLHFTQAGGTLAVHADFNRLPKLNIDRRLNLLIYLNEGWTEANQGWLELWDRKMEKCEARVLPVFNRMAVFSTTSFSFHGQPEPIVGPPDLFRRSIALYYYTNGRPAEEISEEEHSTLWQERPQQGY</sequence>
<proteinExistence type="predicted"/>
<dbReference type="Proteomes" id="UP000282957">
    <property type="component" value="Unassembled WGS sequence"/>
</dbReference>
<gene>
    <name evidence="2" type="ORF">EOD42_00885</name>
</gene>
<accession>A0A437MM24</accession>
<dbReference type="Gene3D" id="2.60.120.620">
    <property type="entry name" value="q2cbj1_9rhob like domain"/>
    <property type="match status" value="1"/>
</dbReference>
<name>A0A437MM24_9PROT</name>
<organism evidence="2 3">
    <name type="scientific">Rhodovarius crocodyli</name>
    <dbReference type="NCBI Taxonomy" id="1979269"/>
    <lineage>
        <taxon>Bacteria</taxon>
        <taxon>Pseudomonadati</taxon>
        <taxon>Pseudomonadota</taxon>
        <taxon>Alphaproteobacteria</taxon>
        <taxon>Acetobacterales</taxon>
        <taxon>Roseomonadaceae</taxon>
        <taxon>Rhodovarius</taxon>
    </lineage>
</organism>
<dbReference type="AlphaFoldDB" id="A0A437MM24"/>
<feature type="domain" description="Prolyl 4-hydroxylase alpha subunit Fe(2+) 2OG dioxygenase" evidence="1">
    <location>
        <begin position="133"/>
        <end position="231"/>
    </location>
</feature>
<evidence type="ECO:0000259" key="1">
    <source>
        <dbReference type="Pfam" id="PF13640"/>
    </source>
</evidence>
<reference evidence="2 3" key="1">
    <citation type="submission" date="2019-01" db="EMBL/GenBank/DDBJ databases">
        <authorList>
            <person name="Chen W.-M."/>
        </authorList>
    </citation>
    <scope>NUCLEOTIDE SEQUENCE [LARGE SCALE GENOMIC DNA]</scope>
    <source>
        <strain evidence="2 3">CCP-6</strain>
    </source>
</reference>
<evidence type="ECO:0000313" key="2">
    <source>
        <dbReference type="EMBL" id="RVT98700.1"/>
    </source>
</evidence>
<evidence type="ECO:0000313" key="3">
    <source>
        <dbReference type="Proteomes" id="UP000282957"/>
    </source>
</evidence>
<protein>
    <submittedName>
        <fullName evidence="2">2OG-Fe(II) oxygenase</fullName>
    </submittedName>
</protein>
<dbReference type="EMBL" id="SACL01000001">
    <property type="protein sequence ID" value="RVT98700.1"/>
    <property type="molecule type" value="Genomic_DNA"/>
</dbReference>
<comment type="caution">
    <text evidence="2">The sequence shown here is derived from an EMBL/GenBank/DDBJ whole genome shotgun (WGS) entry which is preliminary data.</text>
</comment>
<dbReference type="RefSeq" id="WP_127785172.1">
    <property type="nucleotide sequence ID" value="NZ_SACL01000001.1"/>
</dbReference>